<dbReference type="GO" id="GO:0004252">
    <property type="term" value="F:serine-type endopeptidase activity"/>
    <property type="evidence" value="ECO:0007669"/>
    <property type="project" value="UniProtKB-UniRule"/>
</dbReference>
<dbReference type="InterPro" id="IPR020568">
    <property type="entry name" value="Ribosomal_Su5_D2-typ_SF"/>
</dbReference>
<dbReference type="InterPro" id="IPR041699">
    <property type="entry name" value="AAA_32"/>
</dbReference>
<dbReference type="GO" id="GO:0006508">
    <property type="term" value="P:proteolysis"/>
    <property type="evidence" value="ECO:0007669"/>
    <property type="project" value="UniProtKB-KW"/>
</dbReference>
<evidence type="ECO:0000259" key="3">
    <source>
        <dbReference type="PROSITE" id="PS51786"/>
    </source>
</evidence>
<evidence type="ECO:0000313" key="5">
    <source>
        <dbReference type="Proteomes" id="UP000811545"/>
    </source>
</evidence>
<keyword evidence="2 4" id="KW-0378">Hydrolase</keyword>
<comment type="caution">
    <text evidence="4">The sequence shown here is derived from an EMBL/GenBank/DDBJ whole genome shotgun (WGS) entry which is preliminary data.</text>
</comment>
<comment type="similarity">
    <text evidence="2">Belongs to the peptidase S16 family.</text>
</comment>
<dbReference type="GO" id="GO:0030163">
    <property type="term" value="P:protein catabolic process"/>
    <property type="evidence" value="ECO:0007669"/>
    <property type="project" value="InterPro"/>
</dbReference>
<dbReference type="AlphaFoldDB" id="A0A9E2BIF3"/>
<dbReference type="InterPro" id="IPR027065">
    <property type="entry name" value="Lon_Prtase"/>
</dbReference>
<dbReference type="SUPFAM" id="SSF54211">
    <property type="entry name" value="Ribosomal protein S5 domain 2-like"/>
    <property type="match status" value="1"/>
</dbReference>
<evidence type="ECO:0000256" key="2">
    <source>
        <dbReference type="PROSITE-ProRule" id="PRU01122"/>
    </source>
</evidence>
<dbReference type="InterPro" id="IPR027417">
    <property type="entry name" value="P-loop_NTPase"/>
</dbReference>
<dbReference type="InterPro" id="IPR046844">
    <property type="entry name" value="Lon-like_helical"/>
</dbReference>
<evidence type="ECO:0000313" key="4">
    <source>
        <dbReference type="EMBL" id="MBT9144730.1"/>
    </source>
</evidence>
<dbReference type="InterPro" id="IPR008269">
    <property type="entry name" value="Lon_proteolytic"/>
</dbReference>
<accession>A0A9E2BIF3</accession>
<proteinExistence type="inferred from homology"/>
<dbReference type="Gene3D" id="1.10.8.60">
    <property type="match status" value="1"/>
</dbReference>
<dbReference type="InterPro" id="IPR046843">
    <property type="entry name" value="LonB_AAA-LID"/>
</dbReference>
<reference evidence="4 5" key="1">
    <citation type="journal article" date="2021" name="bioRxiv">
        <title>Unique metabolic strategies in Hadean analogues reveal hints for primordial physiology.</title>
        <authorList>
            <person name="Nobu M.K."/>
            <person name="Nakai R."/>
            <person name="Tamazawa S."/>
            <person name="Mori H."/>
            <person name="Toyoda A."/>
            <person name="Ijiri A."/>
            <person name="Suzuki S."/>
            <person name="Kurokawa K."/>
            <person name="Kamagata Y."/>
            <person name="Tamaki H."/>
        </authorList>
    </citation>
    <scope>NUCLEOTIDE SEQUENCE [LARGE SCALE GENOMIC DNA]</scope>
    <source>
        <strain evidence="4">BS525</strain>
    </source>
</reference>
<sequence length="812" mass="91405">MVKLDSTKVTCKCLTEEFTFTTTNEVSPLEVTIGQDRAIKAIEVALNMKTKGFNLYIAGPRGVGKTSTIKSLLTNRAPKEPVPPDIVYVFNFKSPESPKPLILKAGLGKILSQEMTNFTKELKNNITQIFETDDYERRKSEITHKARAEKEAVINQVQNLAKDEGFALQITPQGVFTMPMKNGTPLSPEEYQSLPEEDKKVWETKNKKVVEEINRTLRTSKRIEREALLELEKLDIELVKFLLANLSSEMKSLFSNEPKILNYIKEVEDDILSNINELKTPKEILSQPPSSFPIITTDPYAKYQINVIIDNSSTEGAPIIFENNPTYYNLIGKIEFKSQFGVTTTSFDLIKSGSLLKANGGYLVIQVLDILKNPYAWEALKKSLQNNEVKIENIGEQLRMDPVVTLNPESIPLFNCKVILIGSLQYYYLLYNYDEDFRKFFKIRADFDTEMDRNYNSISKHVSFISSRVKEESLNPFDRESAGIIVDYGSRLAENQKKLSTRFSDIADLISEANYWSMQENNQIVEQTHVIKALQEKVYRSNLIEEKIKELINEDSILLDITGSKVGQVNGLSTLSLGDYSFGKPSKITASVSLGTKGIINIEREVAMSGPIHSKGVLILTGFLRDKFARTHPLSLTSSLVFEQLYEGVEGDSASSAELYALLSAIASVPLKQNLAVTGSVNQKGEIQPVGGVTRKVEGFYDICKAKGLTGDQGVIIPIQNINNLVLRNDVVKAIEENKFHIYAIENISEGIELLTSMKAGIKDDMGNYEEGSFYHLIEKQLIQMALDLKEYSKKKNTRVNTSRRRQLPHKP</sequence>
<keyword evidence="2" id="KW-0720">Serine protease</keyword>
<dbReference type="GO" id="GO:0005524">
    <property type="term" value="F:ATP binding"/>
    <property type="evidence" value="ECO:0007669"/>
    <property type="project" value="InterPro"/>
</dbReference>
<dbReference type="Gene3D" id="3.30.230.10">
    <property type="match status" value="1"/>
</dbReference>
<protein>
    <recommendedName>
        <fullName evidence="2">endopeptidase La</fullName>
        <ecNumber evidence="2">3.4.21.53</ecNumber>
    </recommendedName>
</protein>
<dbReference type="Gene3D" id="3.40.50.300">
    <property type="entry name" value="P-loop containing nucleotide triphosphate hydrolases"/>
    <property type="match status" value="2"/>
</dbReference>
<dbReference type="GO" id="GO:0004176">
    <property type="term" value="F:ATP-dependent peptidase activity"/>
    <property type="evidence" value="ECO:0007669"/>
    <property type="project" value="UniProtKB-UniRule"/>
</dbReference>
<dbReference type="InterPro" id="IPR014721">
    <property type="entry name" value="Ribsml_uS5_D2-typ_fold_subgr"/>
</dbReference>
<dbReference type="PROSITE" id="PS51786">
    <property type="entry name" value="LON_PROTEOLYTIC"/>
    <property type="match status" value="1"/>
</dbReference>
<feature type="active site" evidence="2">
    <location>
        <position position="653"/>
    </location>
</feature>
<name>A0A9E2BIF3_PSYF1</name>
<dbReference type="Pfam" id="PF20437">
    <property type="entry name" value="LonC_helical"/>
    <property type="match status" value="1"/>
</dbReference>
<dbReference type="Pfam" id="PF13654">
    <property type="entry name" value="AAA_32"/>
    <property type="match status" value="1"/>
</dbReference>
<dbReference type="PRINTS" id="PR00830">
    <property type="entry name" value="ENDOLAPTASE"/>
</dbReference>
<evidence type="ECO:0000256" key="1">
    <source>
        <dbReference type="ARBA" id="ARBA00022670"/>
    </source>
</evidence>
<keyword evidence="1 2" id="KW-0645">Protease</keyword>
<dbReference type="EC" id="3.4.21.53" evidence="2"/>
<dbReference type="PANTHER" id="PTHR10046">
    <property type="entry name" value="ATP DEPENDENT LON PROTEASE FAMILY MEMBER"/>
    <property type="match status" value="1"/>
</dbReference>
<dbReference type="EMBL" id="QLTW01000019">
    <property type="protein sequence ID" value="MBT9144730.1"/>
    <property type="molecule type" value="Genomic_DNA"/>
</dbReference>
<organism evidence="4 5">
    <name type="scientific">Psychracetigena formicireducens</name>
    <dbReference type="NCBI Taxonomy" id="2986056"/>
    <lineage>
        <taxon>Bacteria</taxon>
        <taxon>Bacillati</taxon>
        <taxon>Candidatus Lithacetigenota</taxon>
        <taxon>Candidatus Psychracetigena</taxon>
    </lineage>
</organism>
<dbReference type="Pfam" id="PF05362">
    <property type="entry name" value="Lon_C"/>
    <property type="match status" value="1"/>
</dbReference>
<comment type="catalytic activity">
    <reaction evidence="2">
        <text>Hydrolysis of proteins in presence of ATP.</text>
        <dbReference type="EC" id="3.4.21.53"/>
    </reaction>
</comment>
<dbReference type="Pfam" id="PF20436">
    <property type="entry name" value="LonB_AAA-LID"/>
    <property type="match status" value="1"/>
</dbReference>
<feature type="active site" evidence="2">
    <location>
        <position position="696"/>
    </location>
</feature>
<dbReference type="Proteomes" id="UP000811545">
    <property type="component" value="Unassembled WGS sequence"/>
</dbReference>
<feature type="domain" description="Lon proteolytic" evidence="3">
    <location>
        <begin position="563"/>
        <end position="758"/>
    </location>
</feature>
<gene>
    <name evidence="4" type="primary">lon</name>
    <name evidence="4" type="ORF">DDT42_00578</name>
</gene>
<dbReference type="SUPFAM" id="SSF52540">
    <property type="entry name" value="P-loop containing nucleoside triphosphate hydrolases"/>
    <property type="match status" value="1"/>
</dbReference>